<evidence type="ECO:0000313" key="4">
    <source>
        <dbReference type="Proteomes" id="UP000482960"/>
    </source>
</evidence>
<feature type="region of interest" description="Disordered" evidence="1">
    <location>
        <begin position="204"/>
        <end position="254"/>
    </location>
</feature>
<feature type="transmembrane region" description="Helical" evidence="2">
    <location>
        <begin position="20"/>
        <end position="42"/>
    </location>
</feature>
<organism evidence="3 4">
    <name type="scientific">Phytohabitans rumicis</name>
    <dbReference type="NCBI Taxonomy" id="1076125"/>
    <lineage>
        <taxon>Bacteria</taxon>
        <taxon>Bacillati</taxon>
        <taxon>Actinomycetota</taxon>
        <taxon>Actinomycetes</taxon>
        <taxon>Micromonosporales</taxon>
        <taxon>Micromonosporaceae</taxon>
    </lineage>
</organism>
<dbReference type="EMBL" id="BLPG01000001">
    <property type="protein sequence ID" value="GFJ90787.1"/>
    <property type="molecule type" value="Genomic_DNA"/>
</dbReference>
<evidence type="ECO:0000256" key="2">
    <source>
        <dbReference type="SAM" id="Phobius"/>
    </source>
</evidence>
<accession>A0A6V8L9S1</accession>
<dbReference type="RefSeq" id="WP_173078072.1">
    <property type="nucleotide sequence ID" value="NZ_BAABJB010000003.1"/>
</dbReference>
<dbReference type="Proteomes" id="UP000482960">
    <property type="component" value="Unassembled WGS sequence"/>
</dbReference>
<sequence length="254" mass="28713">MTIRKLDLAPEVGGNIKKIATAAIAVAASVAISMGFLLSPMLVGSLNRSNQDWSRLSEIGEAYGPVSALLATLALVAVSVSLLLQRSQLRHDRLWLQREMTFNLLKVAMDDPAYGQCWGPRVSPPEVDERFFYYVNLILMVWSHTWENQQVSEDQIRTYARTLFDSEVPRLYWQRFGGLRSNARPQERSFYRIINDEYVKAVTAGPPSRPFEPPSEHQRRNHAPFVREVHWPANASPQPAPRAGQLAAPPEHQP</sequence>
<protein>
    <submittedName>
        <fullName evidence="3">Uncharacterized protein</fullName>
    </submittedName>
</protein>
<evidence type="ECO:0000256" key="1">
    <source>
        <dbReference type="SAM" id="MobiDB-lite"/>
    </source>
</evidence>
<feature type="transmembrane region" description="Helical" evidence="2">
    <location>
        <begin position="62"/>
        <end position="84"/>
    </location>
</feature>
<name>A0A6V8L9S1_9ACTN</name>
<gene>
    <name evidence="3" type="ORF">Prum_044290</name>
</gene>
<keyword evidence="2" id="KW-0472">Membrane</keyword>
<keyword evidence="4" id="KW-1185">Reference proteome</keyword>
<dbReference type="InterPro" id="IPR045728">
    <property type="entry name" value="DUF6082"/>
</dbReference>
<reference evidence="3 4" key="1">
    <citation type="submission" date="2020-03" db="EMBL/GenBank/DDBJ databases">
        <title>Whole genome shotgun sequence of Phytohabitans rumicis NBRC 108638.</title>
        <authorList>
            <person name="Komaki H."/>
            <person name="Tamura T."/>
        </authorList>
    </citation>
    <scope>NUCLEOTIDE SEQUENCE [LARGE SCALE GENOMIC DNA]</scope>
    <source>
        <strain evidence="3 4">NBRC 108638</strain>
    </source>
</reference>
<reference evidence="3 4" key="2">
    <citation type="submission" date="2020-03" db="EMBL/GenBank/DDBJ databases">
        <authorList>
            <person name="Ichikawa N."/>
            <person name="Kimura A."/>
            <person name="Kitahashi Y."/>
            <person name="Uohara A."/>
        </authorList>
    </citation>
    <scope>NUCLEOTIDE SEQUENCE [LARGE SCALE GENOMIC DNA]</scope>
    <source>
        <strain evidence="3 4">NBRC 108638</strain>
    </source>
</reference>
<keyword evidence="2" id="KW-0812">Transmembrane</keyword>
<evidence type="ECO:0000313" key="3">
    <source>
        <dbReference type="EMBL" id="GFJ90787.1"/>
    </source>
</evidence>
<dbReference type="AlphaFoldDB" id="A0A6V8L9S1"/>
<proteinExistence type="predicted"/>
<comment type="caution">
    <text evidence="3">The sequence shown here is derived from an EMBL/GenBank/DDBJ whole genome shotgun (WGS) entry which is preliminary data.</text>
</comment>
<keyword evidence="2" id="KW-1133">Transmembrane helix</keyword>
<dbReference type="Pfam" id="PF19560">
    <property type="entry name" value="DUF6082"/>
    <property type="match status" value="1"/>
</dbReference>